<dbReference type="EMBL" id="MU267860">
    <property type="protein sequence ID" value="KAH7907906.1"/>
    <property type="molecule type" value="Genomic_DNA"/>
</dbReference>
<organism evidence="1 2">
    <name type="scientific">Hygrophoropsis aurantiaca</name>
    <dbReference type="NCBI Taxonomy" id="72124"/>
    <lineage>
        <taxon>Eukaryota</taxon>
        <taxon>Fungi</taxon>
        <taxon>Dikarya</taxon>
        <taxon>Basidiomycota</taxon>
        <taxon>Agaricomycotina</taxon>
        <taxon>Agaricomycetes</taxon>
        <taxon>Agaricomycetidae</taxon>
        <taxon>Boletales</taxon>
        <taxon>Coniophorineae</taxon>
        <taxon>Hygrophoropsidaceae</taxon>
        <taxon>Hygrophoropsis</taxon>
    </lineage>
</organism>
<accession>A0ACB8A4E5</accession>
<keyword evidence="2" id="KW-1185">Reference proteome</keyword>
<gene>
    <name evidence="1" type="ORF">BJ138DRAFT_424158</name>
</gene>
<proteinExistence type="predicted"/>
<name>A0ACB8A4E5_9AGAM</name>
<comment type="caution">
    <text evidence="1">The sequence shown here is derived from an EMBL/GenBank/DDBJ whole genome shotgun (WGS) entry which is preliminary data.</text>
</comment>
<protein>
    <submittedName>
        <fullName evidence="1">Uncharacterized protein</fullName>
    </submittedName>
</protein>
<reference evidence="1" key="1">
    <citation type="journal article" date="2021" name="New Phytol.">
        <title>Evolutionary innovations through gain and loss of genes in the ectomycorrhizal Boletales.</title>
        <authorList>
            <person name="Wu G."/>
            <person name="Miyauchi S."/>
            <person name="Morin E."/>
            <person name="Kuo A."/>
            <person name="Drula E."/>
            <person name="Varga T."/>
            <person name="Kohler A."/>
            <person name="Feng B."/>
            <person name="Cao Y."/>
            <person name="Lipzen A."/>
            <person name="Daum C."/>
            <person name="Hundley H."/>
            <person name="Pangilinan J."/>
            <person name="Johnson J."/>
            <person name="Barry K."/>
            <person name="LaButti K."/>
            <person name="Ng V."/>
            <person name="Ahrendt S."/>
            <person name="Min B."/>
            <person name="Choi I.G."/>
            <person name="Park H."/>
            <person name="Plett J.M."/>
            <person name="Magnuson J."/>
            <person name="Spatafora J.W."/>
            <person name="Nagy L.G."/>
            <person name="Henrissat B."/>
            <person name="Grigoriev I.V."/>
            <person name="Yang Z.L."/>
            <person name="Xu J."/>
            <person name="Martin F.M."/>
        </authorList>
    </citation>
    <scope>NUCLEOTIDE SEQUENCE</scope>
    <source>
        <strain evidence="1">ATCC 28755</strain>
    </source>
</reference>
<dbReference type="Proteomes" id="UP000790377">
    <property type="component" value="Unassembled WGS sequence"/>
</dbReference>
<sequence>MAETAFIRELQTMQTSLYLAAAGGALVAYDQILTFPQEVDHIWNQRWSFITVLYLIARYSGSLSMIGLAAWYMCVNWTYSVNLNMYLTVTWAQNIFLLAMQAILVFRVYALFNGSKKVLIFLATLCVLQAAAGFVMTGLLFNNRMIHEYVTSLSPAMGSVGLFPGVNTSAKYLLLFQDSAIPPVVFDTVLLLFALQAFVRHALEAKTLGGGWSINVLIKTLVADHVLYFVCNLTWLLLTLATNYASSDYVQLMYVSNVSSTLAVVAGPRMVISLRAIEHKTRQEGETLERELSTVRFGIREPPTQSESVMEEGCGFRAMGEDCE</sequence>
<evidence type="ECO:0000313" key="1">
    <source>
        <dbReference type="EMBL" id="KAH7907906.1"/>
    </source>
</evidence>
<evidence type="ECO:0000313" key="2">
    <source>
        <dbReference type="Proteomes" id="UP000790377"/>
    </source>
</evidence>